<name>A0AAD1VYK0_PELCU</name>
<dbReference type="Proteomes" id="UP001295444">
    <property type="component" value="Chromosome 03"/>
</dbReference>
<feature type="non-terminal residue" evidence="1">
    <location>
        <position position="224"/>
    </location>
</feature>
<evidence type="ECO:0000313" key="1">
    <source>
        <dbReference type="EMBL" id="CAH2273702.1"/>
    </source>
</evidence>
<evidence type="ECO:0000313" key="2">
    <source>
        <dbReference type="Proteomes" id="UP001295444"/>
    </source>
</evidence>
<dbReference type="AlphaFoldDB" id="A0AAD1VYK0"/>
<feature type="non-terminal residue" evidence="1">
    <location>
        <position position="1"/>
    </location>
</feature>
<reference evidence="1" key="1">
    <citation type="submission" date="2022-03" db="EMBL/GenBank/DDBJ databases">
        <authorList>
            <person name="Alioto T."/>
            <person name="Alioto T."/>
            <person name="Gomez Garrido J."/>
        </authorList>
    </citation>
    <scope>NUCLEOTIDE SEQUENCE</scope>
</reference>
<protein>
    <submittedName>
        <fullName evidence="1">Uncharacterized protein</fullName>
    </submittedName>
</protein>
<accession>A0AAD1VYK0</accession>
<keyword evidence="2" id="KW-1185">Reference proteome</keyword>
<proteinExistence type="predicted"/>
<dbReference type="EMBL" id="OW240914">
    <property type="protein sequence ID" value="CAH2273702.1"/>
    <property type="molecule type" value="Genomic_DNA"/>
</dbReference>
<gene>
    <name evidence="1" type="ORF">PECUL_23A044850</name>
</gene>
<organism evidence="1 2">
    <name type="scientific">Pelobates cultripes</name>
    <name type="common">Western spadefoot toad</name>
    <dbReference type="NCBI Taxonomy" id="61616"/>
    <lineage>
        <taxon>Eukaryota</taxon>
        <taxon>Metazoa</taxon>
        <taxon>Chordata</taxon>
        <taxon>Craniata</taxon>
        <taxon>Vertebrata</taxon>
        <taxon>Euteleostomi</taxon>
        <taxon>Amphibia</taxon>
        <taxon>Batrachia</taxon>
        <taxon>Anura</taxon>
        <taxon>Pelobatoidea</taxon>
        <taxon>Pelobatidae</taxon>
        <taxon>Pelobates</taxon>
    </lineage>
</organism>
<sequence length="224" mass="24631">FGSHNAQRWQERRRQQIPGPLSVDKLQTPILNSLDIVAENSQEEQRNYCLVNEQAPGLRLAAKEGIAHPNSLMSLTPNLQNSLRAPSPFVNQQPACHIFGQMLEDIQALNDVAYNTFKYMAGNGLVKSEGRWRRKFEHVGGSEPGGVVVSWYTLHWNWVIARGGLDKGVHPKAQTHTLGISAPSLHSHPPPPSLPAALPPPFTLSAALPPSLHYKPKSRLGCPA</sequence>